<protein>
    <submittedName>
        <fullName evidence="2">Diguanylate phosphodiesterase</fullName>
    </submittedName>
</protein>
<dbReference type="OrthoDB" id="6614383at2"/>
<dbReference type="PANTHER" id="PTHR33121:SF78">
    <property type="entry name" value="CYCLIC DI-GMP PHOSPHODIESTERASE PDEH"/>
    <property type="match status" value="1"/>
</dbReference>
<proteinExistence type="predicted"/>
<dbReference type="PROSITE" id="PS50883">
    <property type="entry name" value="EAL"/>
    <property type="match status" value="1"/>
</dbReference>
<name>A0A2S9IDY2_9GAMM</name>
<dbReference type="PANTHER" id="PTHR33121">
    <property type="entry name" value="CYCLIC DI-GMP PHOSPHODIESTERASE PDEF"/>
    <property type="match status" value="1"/>
</dbReference>
<dbReference type="Pfam" id="PF00563">
    <property type="entry name" value="EAL"/>
    <property type="match status" value="1"/>
</dbReference>
<dbReference type="InterPro" id="IPR050706">
    <property type="entry name" value="Cyclic-di-GMP_PDE-like"/>
</dbReference>
<evidence type="ECO:0000313" key="2">
    <source>
        <dbReference type="EMBL" id="PRD15996.1"/>
    </source>
</evidence>
<dbReference type="AlphaFoldDB" id="A0A2S9IDY2"/>
<evidence type="ECO:0000313" key="3">
    <source>
        <dbReference type="Proteomes" id="UP000239181"/>
    </source>
</evidence>
<dbReference type="InterPro" id="IPR001633">
    <property type="entry name" value="EAL_dom"/>
</dbReference>
<evidence type="ECO:0000259" key="1">
    <source>
        <dbReference type="PROSITE" id="PS50883"/>
    </source>
</evidence>
<dbReference type="SMART" id="SM00052">
    <property type="entry name" value="EAL"/>
    <property type="match status" value="1"/>
</dbReference>
<comment type="caution">
    <text evidence="2">The sequence shown here is derived from an EMBL/GenBank/DDBJ whole genome shotgun (WGS) entry which is preliminary data.</text>
</comment>
<gene>
    <name evidence="2" type="ORF">CQW29_07655</name>
</gene>
<dbReference type="Proteomes" id="UP000239181">
    <property type="component" value="Unassembled WGS sequence"/>
</dbReference>
<dbReference type="GO" id="GO:0071111">
    <property type="term" value="F:cyclic-guanylate-specific phosphodiesterase activity"/>
    <property type="evidence" value="ECO:0007669"/>
    <property type="project" value="InterPro"/>
</dbReference>
<sequence>MSNTMLIDTLSRGDIAIRYVYQKMFSPEGKLVAVECLSRFDRITVSPDVFFRNVNNSLREDIFIEQLVQAEQHRDWFLDNAVFLTINIDDHILSLLQRHDIAKRIERLEHVHFEVAEYSVSLLSRAPANRLLPLNVSLWLDDFGSGHAGIGAIRGYHFNYVKIDKEFFWHLIEKEHGRQLMQALITFLSKNNHRVIIEGVENEEHQRWLSGMEWFAMQGFYWQEVSIEQLVQEEVVI</sequence>
<keyword evidence="3" id="KW-1185">Reference proteome</keyword>
<dbReference type="SUPFAM" id="SSF141868">
    <property type="entry name" value="EAL domain-like"/>
    <property type="match status" value="1"/>
</dbReference>
<accession>A0A2S9IDY2</accession>
<dbReference type="EMBL" id="PDET01000004">
    <property type="protein sequence ID" value="PRD15996.1"/>
    <property type="molecule type" value="Genomic_DNA"/>
</dbReference>
<dbReference type="InterPro" id="IPR035919">
    <property type="entry name" value="EAL_sf"/>
</dbReference>
<reference evidence="2 3" key="1">
    <citation type="submission" date="2017-10" db="EMBL/GenBank/DDBJ databases">
        <title>Draft genome of two endophytic bacteria isolated from 'guarana' Paullinia cupana (Mart.) Ducke.</title>
        <authorList>
            <person name="Siqueira K.A."/>
            <person name="Liotti R.G."/>
            <person name="Mendes T.A."/>
            <person name="Soares M.A."/>
        </authorList>
    </citation>
    <scope>NUCLEOTIDE SEQUENCE [LARGE SCALE GENOMIC DNA]</scope>
    <source>
        <strain evidence="2 3">342</strain>
    </source>
</reference>
<dbReference type="Gene3D" id="3.20.20.450">
    <property type="entry name" value="EAL domain"/>
    <property type="match status" value="1"/>
</dbReference>
<feature type="domain" description="EAL" evidence="1">
    <location>
        <begin position="1"/>
        <end position="237"/>
    </location>
</feature>
<dbReference type="CDD" id="cd01948">
    <property type="entry name" value="EAL"/>
    <property type="match status" value="1"/>
</dbReference>
<organism evidence="2 3">
    <name type="scientific">Pantoea coffeiphila</name>
    <dbReference type="NCBI Taxonomy" id="1465635"/>
    <lineage>
        <taxon>Bacteria</taxon>
        <taxon>Pseudomonadati</taxon>
        <taxon>Pseudomonadota</taxon>
        <taxon>Gammaproteobacteria</taxon>
        <taxon>Enterobacterales</taxon>
        <taxon>Erwiniaceae</taxon>
        <taxon>Pantoea</taxon>
    </lineage>
</organism>